<dbReference type="InterPro" id="IPR017850">
    <property type="entry name" value="Alkaline_phosphatase_core_sf"/>
</dbReference>
<dbReference type="Pfam" id="PF11893">
    <property type="entry name" value="DUF3413"/>
    <property type="match status" value="1"/>
</dbReference>
<comment type="caution">
    <text evidence="4">The sequence shown here is derived from an EMBL/GenBank/DDBJ whole genome shotgun (WGS) entry which is preliminary data.</text>
</comment>
<protein>
    <submittedName>
        <fullName evidence="4">DUF3413 domain-containing protein</fullName>
    </submittedName>
</protein>
<feature type="transmembrane region" description="Helical" evidence="1">
    <location>
        <begin position="51"/>
        <end position="77"/>
    </location>
</feature>
<feature type="transmembrane region" description="Helical" evidence="1">
    <location>
        <begin position="21"/>
        <end position="39"/>
    </location>
</feature>
<feature type="domain" description="Inner membrane protein YejM N-terminal" evidence="3">
    <location>
        <begin position="9"/>
        <end position="245"/>
    </location>
</feature>
<proteinExistence type="predicted"/>
<gene>
    <name evidence="4" type="ORF">KJI95_14405</name>
</gene>
<keyword evidence="1" id="KW-0812">Transmembrane</keyword>
<organism evidence="4 5">
    <name type="scientific">Shewanella jiangmenensis</name>
    <dbReference type="NCBI Taxonomy" id="2837387"/>
    <lineage>
        <taxon>Bacteria</taxon>
        <taxon>Pseudomonadati</taxon>
        <taxon>Pseudomonadota</taxon>
        <taxon>Gammaproteobacteria</taxon>
        <taxon>Alteromonadales</taxon>
        <taxon>Shewanellaceae</taxon>
        <taxon>Shewanella</taxon>
    </lineage>
</organism>
<dbReference type="InterPro" id="IPR012159">
    <property type="entry name" value="YejM-like"/>
</dbReference>
<dbReference type="PANTHER" id="PTHR43751">
    <property type="entry name" value="SULFATASE"/>
    <property type="match status" value="1"/>
</dbReference>
<dbReference type="Pfam" id="PF00884">
    <property type="entry name" value="Sulfatase"/>
    <property type="match status" value="1"/>
</dbReference>
<accession>A0ABS5V6U6</accession>
<keyword evidence="1" id="KW-1133">Transmembrane helix</keyword>
<feature type="domain" description="Sulfatase N-terminal" evidence="2">
    <location>
        <begin position="264"/>
        <end position="526"/>
    </location>
</feature>
<evidence type="ECO:0000259" key="3">
    <source>
        <dbReference type="Pfam" id="PF11893"/>
    </source>
</evidence>
<keyword evidence="5" id="KW-1185">Reference proteome</keyword>
<feature type="transmembrane region" description="Helical" evidence="1">
    <location>
        <begin position="89"/>
        <end position="109"/>
    </location>
</feature>
<dbReference type="Gene3D" id="3.40.720.10">
    <property type="entry name" value="Alkaline Phosphatase, subunit A"/>
    <property type="match status" value="1"/>
</dbReference>
<dbReference type="PANTHER" id="PTHR43751:SF3">
    <property type="entry name" value="SULFATASE N-TERMINAL DOMAIN-CONTAINING PROTEIN"/>
    <property type="match status" value="1"/>
</dbReference>
<dbReference type="EMBL" id="JAHEPS010000005">
    <property type="protein sequence ID" value="MBT1445703.1"/>
    <property type="molecule type" value="Genomic_DNA"/>
</dbReference>
<name>A0ABS5V6U6_9GAMM</name>
<dbReference type="InterPro" id="IPR052701">
    <property type="entry name" value="GAG_Ulvan_Degrading_Sulfatases"/>
</dbReference>
<dbReference type="InterPro" id="IPR000917">
    <property type="entry name" value="Sulfatase_N"/>
</dbReference>
<dbReference type="InterPro" id="IPR024588">
    <property type="entry name" value="YejM_N"/>
</dbReference>
<dbReference type="PIRSF" id="PIRSF004950">
    <property type="entry name" value="Mmb_sulf_HI0842"/>
    <property type="match status" value="1"/>
</dbReference>
<dbReference type="SUPFAM" id="SSF53649">
    <property type="entry name" value="Alkaline phosphatase-like"/>
    <property type="match status" value="1"/>
</dbReference>
<evidence type="ECO:0000259" key="2">
    <source>
        <dbReference type="Pfam" id="PF00884"/>
    </source>
</evidence>
<evidence type="ECO:0000313" key="4">
    <source>
        <dbReference type="EMBL" id="MBT1445703.1"/>
    </source>
</evidence>
<evidence type="ECO:0000256" key="1">
    <source>
        <dbReference type="SAM" id="Phobius"/>
    </source>
</evidence>
<feature type="transmembrane region" description="Helical" evidence="1">
    <location>
        <begin position="137"/>
        <end position="156"/>
    </location>
</feature>
<evidence type="ECO:0000313" key="5">
    <source>
        <dbReference type="Proteomes" id="UP001195903"/>
    </source>
</evidence>
<sequence>MVERKQQLVRDKVSRLVNWGHWFALFNGFLALIVGSRYLDTVGLPESALGWGYLLLASIGQFAFLAFLVYLLTLFPLTLLLPYAKILRGLGAAVATLGLCVLLYDTIIYDDYGVHLSPFAFDVAWADLHALLRGTSYIVTPVAILALELTAANFLWKRMAKLERLGIGSKVATLVGSFFIASHLIHIWGDASAVKDITRYDDAYPLFYPATARSFMESHGLDSGRDVPAEMPEQVINYPLAPLSCSRDTNTAAVNSQPNTQRQPNVLIVAIDGLRADMVNAQTMPFLASFSQNSQRFEKHLSGGNQFYSGMFSLMYGLQGSYIGSNDFKNISPVLGQSFKAAGYQLKRFGPKSNEASPRPLATFKDFDSSLMDDSVSRALADIQSREAFERWRAGQTGPWFTVLNLGAPDTYDTPVGFVGIETILAPAGMAPAERVLFNQYRQSLNFIDGELQKLLGNHGSEAMADTLIIVTGVSGKAFTSSSSEASRDLSPQTVRVPLFIHWPNGDKGSVNYSTSHHGIAPTLMTKVLGCTNPITDYSAGRQLLLPSEQPWVYVGDNRFFAIYQEDEITLIDRHGKYDVYDASFEHRLDKKLSAPDLIQVMREGRRLYRH</sequence>
<dbReference type="Proteomes" id="UP001195903">
    <property type="component" value="Unassembled WGS sequence"/>
</dbReference>
<dbReference type="RefSeq" id="WP_214507886.1">
    <property type="nucleotide sequence ID" value="NZ_JAHEPS010000005.1"/>
</dbReference>
<keyword evidence="1" id="KW-0472">Membrane</keyword>
<reference evidence="4 5" key="1">
    <citation type="submission" date="2021-05" db="EMBL/GenBank/DDBJ databases">
        <title>Shewanella sp. JM162201.</title>
        <authorList>
            <person name="Xu S."/>
            <person name="Li A."/>
        </authorList>
    </citation>
    <scope>NUCLEOTIDE SEQUENCE [LARGE SCALE GENOMIC DNA]</scope>
    <source>
        <strain evidence="4 5">JM162201</strain>
    </source>
</reference>
<feature type="transmembrane region" description="Helical" evidence="1">
    <location>
        <begin position="168"/>
        <end position="189"/>
    </location>
</feature>